<reference evidence="1 2" key="2">
    <citation type="submission" date="2019-04" db="EMBL/GenBank/DDBJ databases">
        <title>The genome sequence of big-headed turtle.</title>
        <authorList>
            <person name="Gong S."/>
        </authorList>
    </citation>
    <scope>NUCLEOTIDE SEQUENCE [LARGE SCALE GENOMIC DNA]</scope>
    <source>
        <strain evidence="1">DO16091913</strain>
        <tissue evidence="1">Muscle</tissue>
    </source>
</reference>
<comment type="caution">
    <text evidence="1">The sequence shown here is derived from an EMBL/GenBank/DDBJ whole genome shotgun (WGS) entry which is preliminary data.</text>
</comment>
<gene>
    <name evidence="1" type="ORF">DR999_PMT12215</name>
</gene>
<accession>A0A4D9E9Z3</accession>
<evidence type="ECO:0000313" key="1">
    <source>
        <dbReference type="EMBL" id="TFK05205.1"/>
    </source>
</evidence>
<keyword evidence="2" id="KW-1185">Reference proteome</keyword>
<dbReference type="Proteomes" id="UP000297703">
    <property type="component" value="Unassembled WGS sequence"/>
</dbReference>
<reference evidence="1 2" key="1">
    <citation type="submission" date="2019-04" db="EMBL/GenBank/DDBJ databases">
        <title>Draft genome of the big-headed turtle Platysternon megacephalum.</title>
        <authorList>
            <person name="Gong S."/>
        </authorList>
    </citation>
    <scope>NUCLEOTIDE SEQUENCE [LARGE SCALE GENOMIC DNA]</scope>
    <source>
        <strain evidence="1">DO16091913</strain>
        <tissue evidence="1">Muscle</tissue>
    </source>
</reference>
<proteinExistence type="predicted"/>
<dbReference type="AlphaFoldDB" id="A0A4D9E9Z3"/>
<dbReference type="EMBL" id="QXTE01000119">
    <property type="protein sequence ID" value="TFK05205.1"/>
    <property type="molecule type" value="Genomic_DNA"/>
</dbReference>
<sequence>MHGGEADGCNCSTVGPAYGPRSCAECLASGEFAQAKLSTGTGPGTARSWAFSTATSSLPGSGGRKDPSCCERQRDVSLAPEMFSNSWGWGGSLRRHTSPQNCHRELGWGRSRCPLLAWEGGGQSTLFSPSRCKKETDESAMVLPPMVCGRLGPCGRSSVT</sequence>
<name>A0A4D9E9Z3_9SAUR</name>
<organism evidence="1 2">
    <name type="scientific">Platysternon megacephalum</name>
    <name type="common">big-headed turtle</name>
    <dbReference type="NCBI Taxonomy" id="55544"/>
    <lineage>
        <taxon>Eukaryota</taxon>
        <taxon>Metazoa</taxon>
        <taxon>Chordata</taxon>
        <taxon>Craniata</taxon>
        <taxon>Vertebrata</taxon>
        <taxon>Euteleostomi</taxon>
        <taxon>Archelosauria</taxon>
        <taxon>Testudinata</taxon>
        <taxon>Testudines</taxon>
        <taxon>Cryptodira</taxon>
        <taxon>Durocryptodira</taxon>
        <taxon>Testudinoidea</taxon>
        <taxon>Platysternidae</taxon>
        <taxon>Platysternon</taxon>
    </lineage>
</organism>
<evidence type="ECO:0000313" key="2">
    <source>
        <dbReference type="Proteomes" id="UP000297703"/>
    </source>
</evidence>
<protein>
    <submittedName>
        <fullName evidence="1">Putative G-protein coupled receptor 156</fullName>
    </submittedName>
</protein>
<keyword evidence="1" id="KW-0675">Receptor</keyword>